<dbReference type="Gene3D" id="3.40.630.30">
    <property type="match status" value="1"/>
</dbReference>
<evidence type="ECO:0000313" key="2">
    <source>
        <dbReference type="Proteomes" id="UP001257627"/>
    </source>
</evidence>
<dbReference type="SUPFAM" id="SSF55729">
    <property type="entry name" value="Acyl-CoA N-acyltransferases (Nat)"/>
    <property type="match status" value="1"/>
</dbReference>
<gene>
    <name evidence="1" type="ORF">PU648_41515</name>
</gene>
<accession>A0ABU3UYE5</accession>
<sequence length="402" mass="44943">MTDPLCFCKSEDFMRSMLLDLWARADYEWRYSTSSAISSLHMLVDETARTAGRAVLISTPSADLRVAVTGLSSGIRAMTPFLKQQLSAEGSAAVVTELPLSGRAAFAGDLDEADITVLCDTGRRISRRPQGGGLVLPGWVHQVVPTQGNQRLHKSDRQRFAKQRRENGWTWEVAQREEDFEFFFTRMHSPMVANRFGDHAISEDRRAARVALFRRGILFFLLEHGERVGGALCRVDARSKVLYYRLNGLLDGDHRLRKSGALVAISYFLVEWGTENRLHGVDLSGSIPFFSRGVYQAKRRLHPDVVLADVPMRHLRYRLAVKRDTSAVRDFLVANPLLRLDGSTAGAMEGVYFTDSRRPLRADLRSGVEQDRIVDLDETPPQLLGTIGASKPCQTTAKVGPK</sequence>
<proteinExistence type="predicted"/>
<protein>
    <recommendedName>
        <fullName evidence="3">Acetyltransferase (GNAT) domain-containing protein</fullName>
    </recommendedName>
</protein>
<dbReference type="RefSeq" id="WP_316735388.1">
    <property type="nucleotide sequence ID" value="NZ_JARAKF010000001.1"/>
</dbReference>
<dbReference type="EMBL" id="JARAKF010000001">
    <property type="protein sequence ID" value="MDU8998735.1"/>
    <property type="molecule type" value="Genomic_DNA"/>
</dbReference>
<evidence type="ECO:0008006" key="3">
    <source>
        <dbReference type="Google" id="ProtNLM"/>
    </source>
</evidence>
<keyword evidence="2" id="KW-1185">Reference proteome</keyword>
<dbReference type="Proteomes" id="UP001257627">
    <property type="component" value="Unassembled WGS sequence"/>
</dbReference>
<dbReference type="InterPro" id="IPR016181">
    <property type="entry name" value="Acyl_CoA_acyltransferase"/>
</dbReference>
<reference evidence="1 2" key="1">
    <citation type="submission" date="2023-02" db="EMBL/GenBank/DDBJ databases">
        <authorList>
            <person name="Maleckis M."/>
        </authorList>
    </citation>
    <scope>NUCLEOTIDE SEQUENCE [LARGE SCALE GENOMIC DNA]</scope>
    <source>
        <strain evidence="1 2">P8-A2</strain>
    </source>
</reference>
<comment type="caution">
    <text evidence="1">The sequence shown here is derived from an EMBL/GenBank/DDBJ whole genome shotgun (WGS) entry which is preliminary data.</text>
</comment>
<evidence type="ECO:0000313" key="1">
    <source>
        <dbReference type="EMBL" id="MDU8998735.1"/>
    </source>
</evidence>
<organism evidence="1 2">
    <name type="scientific">Streptomyces mirabilis</name>
    <dbReference type="NCBI Taxonomy" id="68239"/>
    <lineage>
        <taxon>Bacteria</taxon>
        <taxon>Bacillati</taxon>
        <taxon>Actinomycetota</taxon>
        <taxon>Actinomycetes</taxon>
        <taxon>Kitasatosporales</taxon>
        <taxon>Streptomycetaceae</taxon>
        <taxon>Streptomyces</taxon>
    </lineage>
</organism>
<name>A0ABU3UYE5_9ACTN</name>